<dbReference type="Pfam" id="PF13695">
    <property type="entry name" value="Zn_ribbon_3CxxC"/>
    <property type="match status" value="1"/>
</dbReference>
<feature type="compositionally biased region" description="Basic residues" evidence="4">
    <location>
        <begin position="95"/>
        <end position="114"/>
    </location>
</feature>
<keyword evidence="1" id="KW-0479">Metal-binding</keyword>
<feature type="domain" description="3CxxC-type" evidence="6">
    <location>
        <begin position="27"/>
        <end position="90"/>
    </location>
</feature>
<gene>
    <name evidence="7" type="ORF">TEOVI_000128500</name>
</gene>
<evidence type="ECO:0000256" key="3">
    <source>
        <dbReference type="ARBA" id="ARBA00022833"/>
    </source>
</evidence>
<dbReference type="VEuPathDB" id="TriTrypDB:TEOVI_000128500"/>
<evidence type="ECO:0000256" key="5">
    <source>
        <dbReference type="SAM" id="SignalP"/>
    </source>
</evidence>
<evidence type="ECO:0000256" key="2">
    <source>
        <dbReference type="ARBA" id="ARBA00022771"/>
    </source>
</evidence>
<keyword evidence="3" id="KW-0862">Zinc</keyword>
<dbReference type="EMBL" id="CZPT02001290">
    <property type="protein sequence ID" value="SCU69716.1"/>
    <property type="molecule type" value="Genomic_DNA"/>
</dbReference>
<dbReference type="GO" id="GO:0008270">
    <property type="term" value="F:zinc ion binding"/>
    <property type="evidence" value="ECO:0007669"/>
    <property type="project" value="UniProtKB-KW"/>
</dbReference>
<feature type="region of interest" description="Disordered" evidence="4">
    <location>
        <begin position="76"/>
        <end position="114"/>
    </location>
</feature>
<evidence type="ECO:0000259" key="6">
    <source>
        <dbReference type="Pfam" id="PF13695"/>
    </source>
</evidence>
<accession>A0A1G4IBM2</accession>
<dbReference type="InterPro" id="IPR027377">
    <property type="entry name" value="ZAR1/RTP1-5-like_Znf-3CxxC"/>
</dbReference>
<keyword evidence="5" id="KW-0732">Signal</keyword>
<dbReference type="GeneID" id="92375225"/>
<evidence type="ECO:0000256" key="1">
    <source>
        <dbReference type="ARBA" id="ARBA00022723"/>
    </source>
</evidence>
<keyword evidence="8" id="KW-1185">Reference proteome</keyword>
<dbReference type="AlphaFoldDB" id="A0A1G4IBM2"/>
<organism evidence="7 8">
    <name type="scientific">Trypanosoma equiperdum</name>
    <dbReference type="NCBI Taxonomy" id="5694"/>
    <lineage>
        <taxon>Eukaryota</taxon>
        <taxon>Discoba</taxon>
        <taxon>Euglenozoa</taxon>
        <taxon>Kinetoplastea</taxon>
        <taxon>Metakinetoplastina</taxon>
        <taxon>Trypanosomatida</taxon>
        <taxon>Trypanosomatidae</taxon>
        <taxon>Trypanosoma</taxon>
    </lineage>
</organism>
<proteinExistence type="predicted"/>
<feature type="signal peptide" evidence="5">
    <location>
        <begin position="1"/>
        <end position="17"/>
    </location>
</feature>
<name>A0A1G4IBM2_TRYEQ</name>
<dbReference type="Proteomes" id="UP000195570">
    <property type="component" value="Unassembled WGS sequence"/>
</dbReference>
<dbReference type="RefSeq" id="XP_067080630.1">
    <property type="nucleotide sequence ID" value="XM_067224529.1"/>
</dbReference>
<reference evidence="7" key="1">
    <citation type="submission" date="2016-09" db="EMBL/GenBank/DDBJ databases">
        <authorList>
            <person name="Hebert L."/>
            <person name="Moumen B."/>
        </authorList>
    </citation>
    <scope>NUCLEOTIDE SEQUENCE [LARGE SCALE GENOMIC DNA]</scope>
    <source>
        <strain evidence="7">OVI</strain>
    </source>
</reference>
<evidence type="ECO:0000313" key="7">
    <source>
        <dbReference type="EMBL" id="SCU69716.1"/>
    </source>
</evidence>
<protein>
    <submittedName>
        <fullName evidence="7">Zinc-binding domain containing protein, putative</fullName>
    </submittedName>
</protein>
<comment type="caution">
    <text evidence="7">The sequence shown here is derived from an EMBL/GenBank/DDBJ whole genome shotgun (WGS) entry which is preliminary data.</text>
</comment>
<keyword evidence="2" id="KW-0863">Zinc-finger</keyword>
<evidence type="ECO:0000256" key="4">
    <source>
        <dbReference type="SAM" id="MobiDB-lite"/>
    </source>
</evidence>
<sequence>MLTITALLLLRPRHIMFTPPPLARRPGIFRCRVCSNTWTSSHVWVTRTTQRVYQGESCEECGTTTKPYYIGRPEETIFNRTRTPHPVKPGASTSRHGKKLRHIRYDKRVQRGRK</sequence>
<evidence type="ECO:0000313" key="8">
    <source>
        <dbReference type="Proteomes" id="UP000195570"/>
    </source>
</evidence>
<feature type="chain" id="PRO_5009235389" evidence="5">
    <location>
        <begin position="18"/>
        <end position="114"/>
    </location>
</feature>